<dbReference type="RefSeq" id="WP_154945819.1">
    <property type="nucleotide sequence ID" value="NZ_BJUT01000049.1"/>
</dbReference>
<dbReference type="EMBL" id="BJUT01000049">
    <property type="protein sequence ID" value="GEK77919.1"/>
    <property type="molecule type" value="Genomic_DNA"/>
</dbReference>
<accession>A0ABQ0UHI4</accession>
<name>A0ABQ0UHI4_PSEAF</name>
<comment type="caution">
    <text evidence="2">The sequence shown here is derived from an EMBL/GenBank/DDBJ whole genome shotgun (WGS) entry which is preliminary data.</text>
</comment>
<keyword evidence="3" id="KW-1185">Reference proteome</keyword>
<protein>
    <recommendedName>
        <fullName evidence="1">PIN like domain-containing protein</fullName>
    </recommendedName>
</protein>
<gene>
    <name evidence="2" type="ORF">PAT01_32230</name>
</gene>
<evidence type="ECO:0000313" key="3">
    <source>
        <dbReference type="Proteomes" id="UP000321189"/>
    </source>
</evidence>
<reference evidence="2 3" key="1">
    <citation type="submission" date="2019-07" db="EMBL/GenBank/DDBJ databases">
        <title>Whole genome shotgun sequence of Pseudoalteromonas atlantica NBRC 103033.</title>
        <authorList>
            <person name="Hosoyama A."/>
            <person name="Uohara A."/>
            <person name="Ohji S."/>
            <person name="Ichikawa N."/>
        </authorList>
    </citation>
    <scope>NUCLEOTIDE SEQUENCE [LARGE SCALE GENOMIC DNA]</scope>
    <source>
        <strain evidence="2 3">NBRC 103033</strain>
    </source>
</reference>
<proteinExistence type="predicted"/>
<evidence type="ECO:0000313" key="2">
    <source>
        <dbReference type="EMBL" id="GEK77919.1"/>
    </source>
</evidence>
<dbReference type="Proteomes" id="UP000321189">
    <property type="component" value="Unassembled WGS sequence"/>
</dbReference>
<evidence type="ECO:0000259" key="1">
    <source>
        <dbReference type="Pfam" id="PF18476"/>
    </source>
</evidence>
<dbReference type="Pfam" id="PF18476">
    <property type="entry name" value="PIN_8"/>
    <property type="match status" value="1"/>
</dbReference>
<feature type="domain" description="PIN like" evidence="1">
    <location>
        <begin position="28"/>
        <end position="272"/>
    </location>
</feature>
<dbReference type="InterPro" id="IPR041578">
    <property type="entry name" value="PIN_8"/>
</dbReference>
<organism evidence="2 3">
    <name type="scientific">Pseudoalteromonas atlantica</name>
    <name type="common">Alteromonas atlantica</name>
    <dbReference type="NCBI Taxonomy" id="288"/>
    <lineage>
        <taxon>Bacteria</taxon>
        <taxon>Pseudomonadati</taxon>
        <taxon>Pseudomonadota</taxon>
        <taxon>Gammaproteobacteria</taxon>
        <taxon>Alteromonadales</taxon>
        <taxon>Pseudoalteromonadaceae</taxon>
        <taxon>Pseudoalteromonas</taxon>
    </lineage>
</organism>
<sequence length="477" mass="55210">MNTFNNLLKTHQDSEEIDFDVIWKEGTFVFDSNVLLDLYRLPESASADLIKVLNSKDFNPRVWIGFQVILEFLNNRHSTIGDQKGRFNEVKKLVGDSIMKFDEAIADLKTSLKKLKLNERHSVIEPDKFITDENITKSKTFLQEFINELNDLEIKHPDVHQKDKFKDVVLNIFEGKIGEAFTKDELNDIYETAEDRYQKKIPPGYLDFKKDGSYFVGELEFIRKYGDLLLWREIIKKAESDGIEHLVLVTGDVKEDWWLKKRGKNLNARLELLNEIYSSLPNLKSFYLYDTSSFLKNAKSQLNLDISEATIEQANELVSENSIPKSDSKHSVNLYNAIAATKDFFDTLKTSIHPAIKTIPHVNSDINIICAAFAEIFQNVEYHSLDKKLTITPSEDLLYININFTNNVDKGAEEYFTKNRLGEKIDLATDDPSLYRGFGLPEVRNSLLKYGIRTKYQFENNKFSLQLKFPKTICYQQ</sequence>